<dbReference type="Pfam" id="PF00581">
    <property type="entry name" value="Rhodanese"/>
    <property type="match status" value="1"/>
</dbReference>
<proteinExistence type="predicted"/>
<accession>A0AA87ALW0</accession>
<protein>
    <recommendedName>
        <fullName evidence="2">Rhodanese domain-containing protein</fullName>
    </recommendedName>
</protein>
<dbReference type="InterPro" id="IPR036873">
    <property type="entry name" value="Rhodanese-like_dom_sf"/>
</dbReference>
<evidence type="ECO:0000313" key="3">
    <source>
        <dbReference type="EMBL" id="EGF87680.1"/>
    </source>
</evidence>
<evidence type="ECO:0000259" key="2">
    <source>
        <dbReference type="PROSITE" id="PS50206"/>
    </source>
</evidence>
<dbReference type="GO" id="GO:0004792">
    <property type="term" value="F:thiosulfate-cyanide sulfurtransferase activity"/>
    <property type="evidence" value="ECO:0007669"/>
    <property type="project" value="TreeGrafter"/>
</dbReference>
<dbReference type="InterPro" id="IPR001763">
    <property type="entry name" value="Rhodanese-like_dom"/>
</dbReference>
<dbReference type="SUPFAM" id="SSF52821">
    <property type="entry name" value="Rhodanese/Cell cycle control phosphatase"/>
    <property type="match status" value="1"/>
</dbReference>
<name>A0AA87ALW0_9BACL</name>
<dbReference type="Gene3D" id="3.40.250.10">
    <property type="entry name" value="Rhodanese-like domain"/>
    <property type="match status" value="1"/>
</dbReference>
<sequence length="171" mass="18595">MKRNKITLALSSILLSVSLVGCSSGDGLNRSAKDGKENEVEKASIKLVKATKTGDYNLISADELKKSIDNKEDMILINTIPSDRFEKTKIKGAVNAGLPKEMKDLKPEEKEAFLKTLGTDKDKKIVIYCGFVACERSHVGAVLAKEAGYKNVYRFPGGIAAWLDAGNSIDK</sequence>
<feature type="domain" description="Rhodanese" evidence="2">
    <location>
        <begin position="70"/>
        <end position="171"/>
    </location>
</feature>
<evidence type="ECO:0000313" key="4">
    <source>
        <dbReference type="Proteomes" id="UP000004773"/>
    </source>
</evidence>
<dbReference type="PROSITE" id="PS50206">
    <property type="entry name" value="RHODANESE_3"/>
    <property type="match status" value="1"/>
</dbReference>
<dbReference type="CDD" id="cd00158">
    <property type="entry name" value="RHOD"/>
    <property type="match status" value="1"/>
</dbReference>
<keyword evidence="1" id="KW-0732">Signal</keyword>
<gene>
    <name evidence="3" type="ORF">HMPREF0428_01352</name>
</gene>
<dbReference type="PANTHER" id="PTHR44086:SF10">
    <property type="entry name" value="THIOSULFATE SULFURTRANSFERASE_RHODANESE-LIKE DOMAIN-CONTAINING PROTEIN 3"/>
    <property type="match status" value="1"/>
</dbReference>
<feature type="chain" id="PRO_5041643809" description="Rhodanese domain-containing protein" evidence="1">
    <location>
        <begin position="22"/>
        <end position="171"/>
    </location>
</feature>
<evidence type="ECO:0000256" key="1">
    <source>
        <dbReference type="SAM" id="SignalP"/>
    </source>
</evidence>
<dbReference type="AlphaFoldDB" id="A0AA87ALW0"/>
<dbReference type="Proteomes" id="UP000004773">
    <property type="component" value="Unassembled WGS sequence"/>
</dbReference>
<dbReference type="SMART" id="SM00450">
    <property type="entry name" value="RHOD"/>
    <property type="match status" value="1"/>
</dbReference>
<dbReference type="PROSITE" id="PS51257">
    <property type="entry name" value="PROKAR_LIPOPROTEIN"/>
    <property type="match status" value="1"/>
</dbReference>
<dbReference type="PANTHER" id="PTHR44086">
    <property type="entry name" value="THIOSULFATE SULFURTRANSFERASE RDL2, MITOCHONDRIAL-RELATED"/>
    <property type="match status" value="1"/>
</dbReference>
<dbReference type="RefSeq" id="WP_003147488.1">
    <property type="nucleotide sequence ID" value="NZ_GL883584.1"/>
</dbReference>
<organism evidence="3 4">
    <name type="scientific">Gemella haemolysans M341</name>
    <dbReference type="NCBI Taxonomy" id="562981"/>
    <lineage>
        <taxon>Bacteria</taxon>
        <taxon>Bacillati</taxon>
        <taxon>Bacillota</taxon>
        <taxon>Bacilli</taxon>
        <taxon>Bacillales</taxon>
        <taxon>Gemellaceae</taxon>
        <taxon>Gemella</taxon>
    </lineage>
</organism>
<feature type="signal peptide" evidence="1">
    <location>
        <begin position="1"/>
        <end position="21"/>
    </location>
</feature>
<comment type="caution">
    <text evidence="3">The sequence shown here is derived from an EMBL/GenBank/DDBJ whole genome shotgun (WGS) entry which is preliminary data.</text>
</comment>
<dbReference type="EMBL" id="ACRO01000026">
    <property type="protein sequence ID" value="EGF87680.1"/>
    <property type="molecule type" value="Genomic_DNA"/>
</dbReference>
<reference evidence="3 4" key="1">
    <citation type="submission" date="2011-03" db="EMBL/GenBank/DDBJ databases">
        <title>The Genome Sequence of Gemella haemolysans M341.</title>
        <authorList>
            <consortium name="The Broad Institute Genome Sequencing Platform"/>
            <consortium name="The Broad Institute Genome Sequencing Center for Infectious Disease"/>
            <person name="Earl A."/>
            <person name="Ward D."/>
            <person name="Feldgarden M."/>
            <person name="Gevers D."/>
            <person name="Sibley C.D."/>
            <person name="Field T.R."/>
            <person name="Grinwis M."/>
            <person name="Eshaghurshan C.S."/>
            <person name="Surette M.G."/>
            <person name="Young S.K."/>
            <person name="Zeng Q."/>
            <person name="Gargeya S."/>
            <person name="Fitzgerald M."/>
            <person name="Haas B."/>
            <person name="Abouelleil A."/>
            <person name="Alvarado L."/>
            <person name="Arachchi H.M."/>
            <person name="Berlin A."/>
            <person name="Brown A."/>
            <person name="Chapman S.B."/>
            <person name="Chen Z."/>
            <person name="Dunbar C."/>
            <person name="Freedman E."/>
            <person name="Gearin G."/>
            <person name="Gellesch M."/>
            <person name="Goldberg J."/>
            <person name="Griggs A."/>
            <person name="Gujja S."/>
            <person name="Heilman E.R."/>
            <person name="Heiman D."/>
            <person name="Howarth C."/>
            <person name="Larson L."/>
            <person name="Lui A."/>
            <person name="MacDonald P.J.P."/>
            <person name="Mehta T."/>
            <person name="Montmayeur A."/>
            <person name="Murphy C."/>
            <person name="Neiman D."/>
            <person name="Pearson M."/>
            <person name="Priest M."/>
            <person name="Roberts A."/>
            <person name="Saif S."/>
            <person name="Shea T."/>
            <person name="Shenoy N."/>
            <person name="Sisk P."/>
            <person name="Stolte C."/>
            <person name="Sykes S."/>
            <person name="White J."/>
            <person name="Yandava C."/>
            <person name="Wortman J."/>
            <person name="Nusbaum C."/>
            <person name="Birren B."/>
        </authorList>
    </citation>
    <scope>NUCLEOTIDE SEQUENCE [LARGE SCALE GENOMIC DNA]</scope>
    <source>
        <strain evidence="3 4">M341</strain>
    </source>
</reference>